<reference evidence="2 3" key="1">
    <citation type="journal article" date="2012" name="PLoS ONE">
        <title>Genomic comparison of Escherichia coli O104:H4 isolates from 2009 and 2011 reveals plasmid, and prophage heterogeneity, including Shiga toxin encoding phage stx2.</title>
        <authorList>
            <consortium name="Threat Characterization Consortium"/>
            <person name="Ahmed S.A."/>
            <person name="Awosika J."/>
            <person name="Baldwin C."/>
            <person name="Bishop-Lilly K.A."/>
            <person name="Biswas B."/>
            <person name="Broomall S."/>
            <person name="Chain P.S."/>
            <person name="Chertkov O."/>
            <person name="Chokoshvili O."/>
            <person name="Coyne S."/>
            <person name="Davenport K."/>
            <person name="Detter J.C."/>
            <person name="Dorman W."/>
            <person name="Erkkila T.H."/>
            <person name="Folster J.P."/>
            <person name="Frey K.G."/>
            <person name="George M."/>
            <person name="Gleasner C."/>
            <person name="Henry M."/>
            <person name="Hill K.K."/>
            <person name="Hubbard K."/>
            <person name="Insalaco J."/>
            <person name="Johnson S."/>
            <person name="Kitzmiller A."/>
            <person name="Krepps M."/>
            <person name="Lo C.C."/>
            <person name="Luu T."/>
            <person name="McNew L.A."/>
            <person name="Minogue T."/>
            <person name="Munk C.A."/>
            <person name="Osborne B."/>
            <person name="Patel M."/>
            <person name="Reitenga K.G."/>
            <person name="Rosenzweig C.N."/>
            <person name="Shea A."/>
            <person name="Shen X."/>
            <person name="Strockbine N."/>
            <person name="Tarr C."/>
            <person name="Teshima H."/>
            <person name="van Gieson E."/>
            <person name="Verratti K."/>
            <person name="Wolcott M."/>
            <person name="Xie G."/>
            <person name="Sozhamannan S."/>
            <person name="Gibbons H.S."/>
        </authorList>
    </citation>
    <scope>NUCLEOTIDE SEQUENCE [LARGE SCALE GENOMIC DNA]</scope>
    <source>
        <strain evidence="2 3">2011C-3493</strain>
        <plasmid evidence="3">Plasmid pAA-EA11</plasmid>
    </source>
</reference>
<dbReference type="AlphaFoldDB" id="A0A0E0YAE2"/>
<dbReference type="PANTHER" id="PTHR46889:SF4">
    <property type="entry name" value="TRANSPOSASE INSO FOR INSERTION SEQUENCE ELEMENT IS911B-RELATED"/>
    <property type="match status" value="1"/>
</dbReference>
<evidence type="ECO:0000259" key="1">
    <source>
        <dbReference type="Pfam" id="PF00665"/>
    </source>
</evidence>
<feature type="domain" description="Integrase catalytic" evidence="1">
    <location>
        <begin position="9"/>
        <end position="67"/>
    </location>
</feature>
<keyword evidence="2" id="KW-0614">Plasmid</keyword>
<dbReference type="InterPro" id="IPR012337">
    <property type="entry name" value="RNaseH-like_sf"/>
</dbReference>
<organism evidence="2 3">
    <name type="scientific">Escherichia coli O104:H4 (strain 2011C-3493)</name>
    <dbReference type="NCBI Taxonomy" id="1133852"/>
    <lineage>
        <taxon>Bacteria</taxon>
        <taxon>Pseudomonadati</taxon>
        <taxon>Pseudomonadota</taxon>
        <taxon>Gammaproteobacteria</taxon>
        <taxon>Enterobacterales</taxon>
        <taxon>Enterobacteriaceae</taxon>
        <taxon>Escherichia</taxon>
    </lineage>
</organism>
<geneLocation type="plasmid" evidence="2 3">
    <name>pAA-EA11</name>
</geneLocation>
<accession>A0A0E0YAE2</accession>
<dbReference type="HOGENOM" id="CLU_2507386_0_0_6"/>
<evidence type="ECO:0000313" key="3">
    <source>
        <dbReference type="Proteomes" id="UP000006167"/>
    </source>
</evidence>
<dbReference type="PATRIC" id="fig|1133852.3.peg.5414"/>
<name>A0A0E0YAE2_ECO1C</name>
<dbReference type="KEGG" id="esl:O3K_26162"/>
<dbReference type="Proteomes" id="UP000006167">
    <property type="component" value="Plasmid pAA-EA11"/>
</dbReference>
<dbReference type="GO" id="GO:0015074">
    <property type="term" value="P:DNA integration"/>
    <property type="evidence" value="ECO:0007669"/>
    <property type="project" value="InterPro"/>
</dbReference>
<dbReference type="SUPFAM" id="SSF53098">
    <property type="entry name" value="Ribonuclease H-like"/>
    <property type="match status" value="1"/>
</dbReference>
<dbReference type="InterPro" id="IPR050900">
    <property type="entry name" value="Transposase_IS3/IS150/IS904"/>
</dbReference>
<dbReference type="EMBL" id="CP003291">
    <property type="protein sequence ID" value="AFS77021.1"/>
    <property type="molecule type" value="Genomic_DNA"/>
</dbReference>
<protein>
    <submittedName>
        <fullName evidence="2">ISEhe3 orfB</fullName>
    </submittedName>
</protein>
<evidence type="ECO:0000313" key="2">
    <source>
        <dbReference type="EMBL" id="AFS77021.1"/>
    </source>
</evidence>
<dbReference type="InterPro" id="IPR001584">
    <property type="entry name" value="Integrase_cat-core"/>
</dbReference>
<dbReference type="PANTHER" id="PTHR46889">
    <property type="entry name" value="TRANSPOSASE INSF FOR INSERTION SEQUENCE IS3B-RELATED"/>
    <property type="match status" value="1"/>
</dbReference>
<gene>
    <name evidence="2" type="ordered locus">O3K_26162</name>
</gene>
<proteinExistence type="predicted"/>
<dbReference type="Pfam" id="PF00665">
    <property type="entry name" value="rve"/>
    <property type="match status" value="1"/>
</dbReference>
<sequence>MRSTVNLDLIGWSMQSRMTKDIVLNALLMAVWRRNPEKQMLVHSDQGSQYTSVGMVLANRCHRQNMKTSIINGSEVSRLSVAIQL</sequence>